<evidence type="ECO:0000313" key="7">
    <source>
        <dbReference type="Proteomes" id="UP000752171"/>
    </source>
</evidence>
<feature type="coiled-coil region" evidence="4">
    <location>
        <begin position="22"/>
        <end position="56"/>
    </location>
</feature>
<evidence type="ECO:0000256" key="1">
    <source>
        <dbReference type="ARBA" id="ARBA00004496"/>
    </source>
</evidence>
<dbReference type="PANTHER" id="PTHR18875:SF8">
    <property type="entry name" value="COILED-COIL DOMAIN-CONTAINING PROTEIN 18"/>
    <property type="match status" value="1"/>
</dbReference>
<feature type="region of interest" description="Disordered" evidence="5">
    <location>
        <begin position="991"/>
        <end position="1016"/>
    </location>
</feature>
<feature type="coiled-coil region" evidence="4">
    <location>
        <begin position="193"/>
        <end position="307"/>
    </location>
</feature>
<protein>
    <submittedName>
        <fullName evidence="6">Cytoskeletal protein Sojo-like isoform X1</fullName>
    </submittedName>
</protein>
<reference evidence="6 7" key="1">
    <citation type="submission" date="2021-07" db="EMBL/GenBank/DDBJ databases">
        <authorList>
            <person name="Imarazene B."/>
            <person name="Zahm M."/>
            <person name="Klopp C."/>
            <person name="Cabau C."/>
            <person name="Beille S."/>
            <person name="Jouanno E."/>
            <person name="Castinel A."/>
            <person name="Lluch J."/>
            <person name="Gil L."/>
            <person name="Kuchtly C."/>
            <person name="Lopez Roques C."/>
            <person name="Donnadieu C."/>
            <person name="Parrinello H."/>
            <person name="Journot L."/>
            <person name="Du K."/>
            <person name="Schartl M."/>
            <person name="Retaux S."/>
            <person name="Guiguen Y."/>
        </authorList>
    </citation>
    <scope>NUCLEOTIDE SEQUENCE [LARGE SCALE GENOMIC DNA]</scope>
    <source>
        <strain evidence="6">Pach_M1</strain>
        <tissue evidence="6">Testis</tissue>
    </source>
</reference>
<dbReference type="GO" id="GO:0005737">
    <property type="term" value="C:cytoplasm"/>
    <property type="evidence" value="ECO:0007669"/>
    <property type="project" value="UniProtKB-SubCell"/>
</dbReference>
<evidence type="ECO:0000256" key="5">
    <source>
        <dbReference type="SAM" id="MobiDB-lite"/>
    </source>
</evidence>
<feature type="region of interest" description="Disordered" evidence="5">
    <location>
        <begin position="613"/>
        <end position="654"/>
    </location>
</feature>
<dbReference type="EMBL" id="JAICCE010000005">
    <property type="protein sequence ID" value="KAG9277789.1"/>
    <property type="molecule type" value="Genomic_DNA"/>
</dbReference>
<accession>A0A8T2M1B0</accession>
<keyword evidence="2" id="KW-0963">Cytoplasm</keyword>
<gene>
    <name evidence="6" type="ORF">AMEX_G7834</name>
</gene>
<dbReference type="Proteomes" id="UP000752171">
    <property type="component" value="Unassembled WGS sequence"/>
</dbReference>
<proteinExistence type="predicted"/>
<name>A0A8T2M1B0_ASTMX</name>
<comment type="subcellular location">
    <subcellularLocation>
        <location evidence="1">Cytoplasm</location>
    </subcellularLocation>
</comment>
<keyword evidence="3 4" id="KW-0175">Coiled coil</keyword>
<evidence type="ECO:0000256" key="4">
    <source>
        <dbReference type="SAM" id="Coils"/>
    </source>
</evidence>
<evidence type="ECO:0000256" key="3">
    <source>
        <dbReference type="ARBA" id="ARBA00023054"/>
    </source>
</evidence>
<feature type="coiled-coil region" evidence="4">
    <location>
        <begin position="112"/>
        <end position="146"/>
    </location>
</feature>
<evidence type="ECO:0000313" key="6">
    <source>
        <dbReference type="EMBL" id="KAG9277789.1"/>
    </source>
</evidence>
<sequence>MEREGQGSIGPKQKLQVQALSSRELEMKYAQLRRRLSTMEQENNSLVLENKKLISELEDMQFELASSKTKVQVLGSTIESKTSSVTQMTEELSLEGEMDSLRQSHRVVDGKLKETQDTLAEKNKLLKQLKKDLKYLQAELDRQTSQSISTVRQRDKALLKAEQHAKALEEYRASMSEKIKKMIDSETALKCNLIECDNQRVEIERQLLLLQQEVDEKNRLVSELQKNCARIGALTTEADALHSWLQEALRKNTDLERQLSEKEQEAREVEDLRRESMDLVGERERELEERNREVENCRAELDSLEAILSLLHLRDGSSHSGTDLNGGGGLLCAKPCFLPPGPAGSIPDLMPGTGKQYQQLLPVFQALEQDRTRQTEVNHKLQEHLDQVQEQKASLQATLNQKEQNLRKLQTKLQESTAKVSQRNKELHVCLGQKETRIDELEKILSTALQEMQEAEDNKMENLKALKNLNAQSAQCAAQVKFLESALSSCQEELSNCQKHMEAAKDAYENQLESKNREVTQLEEQLEKEKTLASIELKKAECEALLDREHEQKHQSEASQLYNSTTQLQEDMNKYRGELSERERELLLIRRASGAKASQLAQMEKMLQETKGMLDKKSEMSTEKKSCGDSMVSELEEKVQRSKRDRRNSLHRTQLLESQMKTVRGELVNTLDHLQALRDKLHRSQQKAEERKAAMEKLTAELREARGELDHMRKEAENKHKAKKETNDKLQQTTHELETSVQDYTMELEQKLTCQQEELKTSARDVTENTKQVEYLTERLEVMKAQLEEKGKLEQDAADQTQQLQDVSAELQELQDHCERLTFQLQDSILFGKEKERELWRVEQEVEKLQESAAKEVSRLQDIISKLTEELHTLRNQQQIPAEYHLSEELQHSRAQLDQANQKSAALLDELSTREQLLQLTSEALLLKESEVTRLRTRLSSIERSRNLQDIAITQSSDPEYIHQNTSQPNSEETTVMVPGLNLSGDPLVLQSGNLENIPQSSQASHSPSYLSSTLN</sequence>
<evidence type="ECO:0000256" key="2">
    <source>
        <dbReference type="ARBA" id="ARBA00022490"/>
    </source>
</evidence>
<comment type="caution">
    <text evidence="6">The sequence shown here is derived from an EMBL/GenBank/DDBJ whole genome shotgun (WGS) entry which is preliminary data.</text>
</comment>
<feature type="compositionally biased region" description="Basic and acidic residues" evidence="5">
    <location>
        <begin position="613"/>
        <end position="627"/>
    </location>
</feature>
<dbReference type="PANTHER" id="PTHR18875">
    <property type="entry name" value="SARCOMA ANTIGEN NY-SAR-24/CYTOSKELETAL PROTEIN SOJO"/>
    <property type="match status" value="1"/>
</dbReference>
<dbReference type="AlphaFoldDB" id="A0A8T2M1B0"/>
<organism evidence="6 7">
    <name type="scientific">Astyanax mexicanus</name>
    <name type="common">Blind cave fish</name>
    <name type="synonym">Astyanax fasciatus mexicanus</name>
    <dbReference type="NCBI Taxonomy" id="7994"/>
    <lineage>
        <taxon>Eukaryota</taxon>
        <taxon>Metazoa</taxon>
        <taxon>Chordata</taxon>
        <taxon>Craniata</taxon>
        <taxon>Vertebrata</taxon>
        <taxon>Euteleostomi</taxon>
        <taxon>Actinopterygii</taxon>
        <taxon>Neopterygii</taxon>
        <taxon>Teleostei</taxon>
        <taxon>Ostariophysi</taxon>
        <taxon>Characiformes</taxon>
        <taxon>Characoidei</taxon>
        <taxon>Acestrorhamphidae</taxon>
        <taxon>Acestrorhamphinae</taxon>
        <taxon>Astyanax</taxon>
    </lineage>
</organism>
<feature type="coiled-coil region" evidence="4">
    <location>
        <begin position="783"/>
        <end position="910"/>
    </location>
</feature>